<gene>
    <name evidence="2" type="ORF">NYZ99_15215</name>
</gene>
<organism evidence="2 3">
    <name type="scientific">Maribacter litopenaei</name>
    <dbReference type="NCBI Taxonomy" id="2976127"/>
    <lineage>
        <taxon>Bacteria</taxon>
        <taxon>Pseudomonadati</taxon>
        <taxon>Bacteroidota</taxon>
        <taxon>Flavobacteriia</taxon>
        <taxon>Flavobacteriales</taxon>
        <taxon>Flavobacteriaceae</taxon>
        <taxon>Maribacter</taxon>
    </lineage>
</organism>
<evidence type="ECO:0000259" key="1">
    <source>
        <dbReference type="Pfam" id="PF00455"/>
    </source>
</evidence>
<dbReference type="Proteomes" id="UP001059209">
    <property type="component" value="Chromosome"/>
</dbReference>
<dbReference type="EMBL" id="CP104205">
    <property type="protein sequence ID" value="UWX54287.1"/>
    <property type="molecule type" value="Genomic_DNA"/>
</dbReference>
<dbReference type="Pfam" id="PF00455">
    <property type="entry name" value="DeoRC"/>
    <property type="match status" value="1"/>
</dbReference>
<name>A0ABY5Y7F1_9FLAO</name>
<dbReference type="SUPFAM" id="SSF100950">
    <property type="entry name" value="NagB/RpiA/CoA transferase-like"/>
    <property type="match status" value="1"/>
</dbReference>
<dbReference type="InterPro" id="IPR037171">
    <property type="entry name" value="NagB/RpiA_transferase-like"/>
</dbReference>
<evidence type="ECO:0000313" key="2">
    <source>
        <dbReference type="EMBL" id="UWX54287.1"/>
    </source>
</evidence>
<accession>A0ABY5Y7F1</accession>
<proteinExistence type="predicted"/>
<sequence length="73" mass="7941">MTYPSISDLVVKKAMIDAADITYLVADSSKVGKNALASLGALSLIDYLITDDGLEQKYKNVFKENEIEIITAT</sequence>
<feature type="domain" description="DeoR-like transcriptional repressor C-terminal sensor" evidence="1">
    <location>
        <begin position="2"/>
        <end position="51"/>
    </location>
</feature>
<keyword evidence="3" id="KW-1185">Reference proteome</keyword>
<protein>
    <recommendedName>
        <fullName evidence="1">DeoR-like transcriptional repressor C-terminal sensor domain-containing protein</fullName>
    </recommendedName>
</protein>
<reference evidence="2" key="1">
    <citation type="submission" date="2022-09" db="EMBL/GenBank/DDBJ databases">
        <title>Maribacter litopenaei sp. nov., isolated from the intestinal tract of the Pacific White Shrimp, Litopenaeus vannamei.</title>
        <authorList>
            <person name="Kim S.Y."/>
            <person name="Hwang C.Y."/>
        </authorList>
    </citation>
    <scope>NUCLEOTIDE SEQUENCE</scope>
    <source>
        <strain evidence="2">HL-LV01</strain>
    </source>
</reference>
<evidence type="ECO:0000313" key="3">
    <source>
        <dbReference type="Proteomes" id="UP001059209"/>
    </source>
</evidence>
<dbReference type="InterPro" id="IPR014036">
    <property type="entry name" value="DeoR-like_C"/>
</dbReference>